<dbReference type="PANTHER" id="PTHR46345:SF8">
    <property type="entry name" value="FORMIN 3, ISOFORM B"/>
    <property type="match status" value="1"/>
</dbReference>
<dbReference type="Gene3D" id="1.25.10.10">
    <property type="entry name" value="Leucine-rich Repeat Variant"/>
    <property type="match status" value="1"/>
</dbReference>
<evidence type="ECO:0000259" key="2">
    <source>
        <dbReference type="SMART" id="SM01140"/>
    </source>
</evidence>
<dbReference type="InterPro" id="IPR011989">
    <property type="entry name" value="ARM-like"/>
</dbReference>
<protein>
    <recommendedName>
        <fullName evidence="2">Formin GTPase-binding domain-containing protein</fullName>
    </recommendedName>
</protein>
<evidence type="ECO:0000313" key="4">
    <source>
        <dbReference type="Proteomes" id="UP000821853"/>
    </source>
</evidence>
<evidence type="ECO:0000313" key="3">
    <source>
        <dbReference type="EMBL" id="KAH9373940.1"/>
    </source>
</evidence>
<reference evidence="3 4" key="1">
    <citation type="journal article" date="2020" name="Cell">
        <title>Large-Scale Comparative Analyses of Tick Genomes Elucidate Their Genetic Diversity and Vector Capacities.</title>
        <authorList>
            <consortium name="Tick Genome and Microbiome Consortium (TIGMIC)"/>
            <person name="Jia N."/>
            <person name="Wang J."/>
            <person name="Shi W."/>
            <person name="Du L."/>
            <person name="Sun Y."/>
            <person name="Zhan W."/>
            <person name="Jiang J.F."/>
            <person name="Wang Q."/>
            <person name="Zhang B."/>
            <person name="Ji P."/>
            <person name="Bell-Sakyi L."/>
            <person name="Cui X.M."/>
            <person name="Yuan T.T."/>
            <person name="Jiang B.G."/>
            <person name="Yang W.F."/>
            <person name="Lam T.T."/>
            <person name="Chang Q.C."/>
            <person name="Ding S.J."/>
            <person name="Wang X.J."/>
            <person name="Zhu J.G."/>
            <person name="Ruan X.D."/>
            <person name="Zhao L."/>
            <person name="Wei J.T."/>
            <person name="Ye R.Z."/>
            <person name="Que T.C."/>
            <person name="Du C.H."/>
            <person name="Zhou Y.H."/>
            <person name="Cheng J.X."/>
            <person name="Dai P.F."/>
            <person name="Guo W.B."/>
            <person name="Han X.H."/>
            <person name="Huang E.J."/>
            <person name="Li L.F."/>
            <person name="Wei W."/>
            <person name="Gao Y.C."/>
            <person name="Liu J.Z."/>
            <person name="Shao H.Z."/>
            <person name="Wang X."/>
            <person name="Wang C.C."/>
            <person name="Yang T.C."/>
            <person name="Huo Q.B."/>
            <person name="Li W."/>
            <person name="Chen H.Y."/>
            <person name="Chen S.E."/>
            <person name="Zhou L.G."/>
            <person name="Ni X.B."/>
            <person name="Tian J.H."/>
            <person name="Sheng Y."/>
            <person name="Liu T."/>
            <person name="Pan Y.S."/>
            <person name="Xia L.Y."/>
            <person name="Li J."/>
            <person name="Zhao F."/>
            <person name="Cao W.C."/>
        </authorList>
    </citation>
    <scope>NUCLEOTIDE SEQUENCE [LARGE SCALE GENOMIC DNA]</scope>
    <source>
        <strain evidence="3">HaeL-2018</strain>
    </source>
</reference>
<dbReference type="InterPro" id="IPR016024">
    <property type="entry name" value="ARM-type_fold"/>
</dbReference>
<dbReference type="EMBL" id="JABSTR010000006">
    <property type="protein sequence ID" value="KAH9373940.1"/>
    <property type="molecule type" value="Genomic_DNA"/>
</dbReference>
<dbReference type="Proteomes" id="UP000821853">
    <property type="component" value="Chromosome 4"/>
</dbReference>
<accession>A0A9J6GHX7</accession>
<dbReference type="SMART" id="SM01140">
    <property type="entry name" value="Drf_GBD"/>
    <property type="match status" value="1"/>
</dbReference>
<dbReference type="GO" id="GO:0030036">
    <property type="term" value="P:actin cytoskeleton organization"/>
    <property type="evidence" value="ECO:0007669"/>
    <property type="project" value="InterPro"/>
</dbReference>
<feature type="region of interest" description="Disordered" evidence="1">
    <location>
        <begin position="1"/>
        <end position="24"/>
    </location>
</feature>
<feature type="domain" description="Formin GTPase-binding" evidence="2">
    <location>
        <begin position="10"/>
        <end position="142"/>
    </location>
</feature>
<gene>
    <name evidence="3" type="ORF">HPB48_001116</name>
</gene>
<dbReference type="GO" id="GO:0003779">
    <property type="term" value="F:actin binding"/>
    <property type="evidence" value="ECO:0007669"/>
    <property type="project" value="InterPro"/>
</dbReference>
<evidence type="ECO:0000256" key="1">
    <source>
        <dbReference type="SAM" id="MobiDB-lite"/>
    </source>
</evidence>
<dbReference type="InterPro" id="IPR010473">
    <property type="entry name" value="GTPase-bd"/>
</dbReference>
<proteinExistence type="predicted"/>
<keyword evidence="4" id="KW-1185">Reference proteome</keyword>
<sequence length="192" mass="21530">MSLRWRKAATRSSPRRGSSDSDRPWDPEQCVKLLAGNTDLTRLTIVKRELAHASSSWMNRFLELDGLEALFRALDTYSAQTSFQDAVLQLHCVECLRALMNGRTGLDHIVGQPRYTRKLAEGESYAAVDDTLVFQKTGAATLALDTFENLRQRNWLRSVTGTLPAKVKPRDMLFPRYNATSRLANAVATLTA</sequence>
<dbReference type="SUPFAM" id="SSF48371">
    <property type="entry name" value="ARM repeat"/>
    <property type="match status" value="1"/>
</dbReference>
<dbReference type="OMA" id="HIVGQPR"/>
<dbReference type="OrthoDB" id="26518at2759"/>
<dbReference type="GO" id="GO:0031267">
    <property type="term" value="F:small GTPase binding"/>
    <property type="evidence" value="ECO:0007669"/>
    <property type="project" value="InterPro"/>
</dbReference>
<organism evidence="3 4">
    <name type="scientific">Haemaphysalis longicornis</name>
    <name type="common">Bush tick</name>
    <dbReference type="NCBI Taxonomy" id="44386"/>
    <lineage>
        <taxon>Eukaryota</taxon>
        <taxon>Metazoa</taxon>
        <taxon>Ecdysozoa</taxon>
        <taxon>Arthropoda</taxon>
        <taxon>Chelicerata</taxon>
        <taxon>Arachnida</taxon>
        <taxon>Acari</taxon>
        <taxon>Parasitiformes</taxon>
        <taxon>Ixodida</taxon>
        <taxon>Ixodoidea</taxon>
        <taxon>Ixodidae</taxon>
        <taxon>Haemaphysalinae</taxon>
        <taxon>Haemaphysalis</taxon>
    </lineage>
</organism>
<dbReference type="VEuPathDB" id="VectorBase:HLOH_048977"/>
<dbReference type="AlphaFoldDB" id="A0A9J6GHX7"/>
<dbReference type="PANTHER" id="PTHR46345">
    <property type="entry name" value="INVERTED FORMIN-2"/>
    <property type="match status" value="1"/>
</dbReference>
<comment type="caution">
    <text evidence="3">The sequence shown here is derived from an EMBL/GenBank/DDBJ whole genome shotgun (WGS) entry which is preliminary data.</text>
</comment>
<name>A0A9J6GHX7_HAELO</name>
<dbReference type="Pfam" id="PF06371">
    <property type="entry name" value="Drf_GBD"/>
    <property type="match status" value="1"/>
</dbReference>